<dbReference type="InterPro" id="IPR020846">
    <property type="entry name" value="MFS_dom"/>
</dbReference>
<accession>A0A928V6X5</accession>
<proteinExistence type="inferred from homology"/>
<feature type="transmembrane region" description="Helical" evidence="7">
    <location>
        <begin position="223"/>
        <end position="242"/>
    </location>
</feature>
<dbReference type="Proteomes" id="UP000652567">
    <property type="component" value="Unassembled WGS sequence"/>
</dbReference>
<dbReference type="RefSeq" id="WP_193912069.1">
    <property type="nucleotide sequence ID" value="NZ_PRDL01000001.1"/>
</dbReference>
<feature type="transmembrane region" description="Helical" evidence="7">
    <location>
        <begin position="83"/>
        <end position="106"/>
    </location>
</feature>
<comment type="similarity">
    <text evidence="2">Belongs to the major facilitator superfamily.</text>
</comment>
<feature type="transmembrane region" description="Helical" evidence="7">
    <location>
        <begin position="490"/>
        <end position="508"/>
    </location>
</feature>
<feature type="transmembrane region" description="Helical" evidence="7">
    <location>
        <begin position="181"/>
        <end position="203"/>
    </location>
</feature>
<feature type="transmembrane region" description="Helical" evidence="7">
    <location>
        <begin position="294"/>
        <end position="312"/>
    </location>
</feature>
<keyword evidence="4 7" id="KW-0812">Transmembrane</keyword>
<dbReference type="AlphaFoldDB" id="A0A928V6X5"/>
<evidence type="ECO:0000256" key="2">
    <source>
        <dbReference type="ARBA" id="ARBA00008335"/>
    </source>
</evidence>
<dbReference type="GO" id="GO:0012505">
    <property type="term" value="C:endomembrane system"/>
    <property type="evidence" value="ECO:0007669"/>
    <property type="project" value="UniProtKB-SubCell"/>
</dbReference>
<evidence type="ECO:0000256" key="1">
    <source>
        <dbReference type="ARBA" id="ARBA00004127"/>
    </source>
</evidence>
<keyword evidence="6 7" id="KW-0472">Membrane</keyword>
<name>A0A928V6X5_9GAMM</name>
<dbReference type="InterPro" id="IPR051788">
    <property type="entry name" value="MFS_Transporter"/>
</dbReference>
<evidence type="ECO:0000256" key="4">
    <source>
        <dbReference type="ARBA" id="ARBA00022692"/>
    </source>
</evidence>
<dbReference type="PANTHER" id="PTHR23514:SF3">
    <property type="entry name" value="BYPASS OF STOP CODON PROTEIN 6"/>
    <property type="match status" value="1"/>
</dbReference>
<keyword evidence="10" id="KW-1185">Reference proteome</keyword>
<dbReference type="Pfam" id="PF07690">
    <property type="entry name" value="MFS_1"/>
    <property type="match status" value="1"/>
</dbReference>
<feature type="transmembrane region" description="Helical" evidence="7">
    <location>
        <begin position="353"/>
        <end position="375"/>
    </location>
</feature>
<dbReference type="PANTHER" id="PTHR23514">
    <property type="entry name" value="BYPASS OF STOP CODON PROTEIN 6"/>
    <property type="match status" value="1"/>
</dbReference>
<feature type="transmembrane region" description="Helical" evidence="7">
    <location>
        <begin position="318"/>
        <end position="341"/>
    </location>
</feature>
<dbReference type="Gene3D" id="1.20.1250.20">
    <property type="entry name" value="MFS general substrate transporter like domains"/>
    <property type="match status" value="1"/>
</dbReference>
<feature type="transmembrane region" description="Helical" evidence="7">
    <location>
        <begin position="154"/>
        <end position="175"/>
    </location>
</feature>
<feature type="transmembrane region" description="Helical" evidence="7">
    <location>
        <begin position="112"/>
        <end position="133"/>
    </location>
</feature>
<keyword evidence="3" id="KW-0813">Transport</keyword>
<dbReference type="InterPro" id="IPR011701">
    <property type="entry name" value="MFS"/>
</dbReference>
<feature type="transmembrane region" description="Helical" evidence="7">
    <location>
        <begin position="262"/>
        <end position="282"/>
    </location>
</feature>
<gene>
    <name evidence="9" type="ORF">C4F51_17770</name>
</gene>
<dbReference type="GO" id="GO:0022857">
    <property type="term" value="F:transmembrane transporter activity"/>
    <property type="evidence" value="ECO:0007669"/>
    <property type="project" value="InterPro"/>
</dbReference>
<reference evidence="9" key="1">
    <citation type="submission" date="2018-07" db="EMBL/GenBank/DDBJ databases">
        <title>Genome assembly of strain Ka43.</title>
        <authorList>
            <person name="Kukolya J."/>
            <person name="Nagy I."/>
            <person name="Horvath B."/>
            <person name="Toth A."/>
        </authorList>
    </citation>
    <scope>NUCLEOTIDE SEQUENCE</scope>
    <source>
        <strain evidence="9">KB43</strain>
    </source>
</reference>
<evidence type="ECO:0000256" key="6">
    <source>
        <dbReference type="ARBA" id="ARBA00023136"/>
    </source>
</evidence>
<organism evidence="9 10">
    <name type="scientific">Cellvibrio polysaccharolyticus</name>
    <dbReference type="NCBI Taxonomy" id="2082724"/>
    <lineage>
        <taxon>Bacteria</taxon>
        <taxon>Pseudomonadati</taxon>
        <taxon>Pseudomonadota</taxon>
        <taxon>Gammaproteobacteria</taxon>
        <taxon>Cellvibrionales</taxon>
        <taxon>Cellvibrionaceae</taxon>
        <taxon>Cellvibrio</taxon>
    </lineage>
</organism>
<evidence type="ECO:0000256" key="3">
    <source>
        <dbReference type="ARBA" id="ARBA00022448"/>
    </source>
</evidence>
<dbReference type="GO" id="GO:0016020">
    <property type="term" value="C:membrane"/>
    <property type="evidence" value="ECO:0007669"/>
    <property type="project" value="TreeGrafter"/>
</dbReference>
<sequence>MASSSINIGPDGINRKKLFAGACMALLPTAFAFVIISNILGQLKAEFILTNADVGYIGGAALWGMALSLLFLGPLLERFGLKVAAVGAFIFHLIGVTLFLAAAPFAGEPIGFWVLLAGAIGMGIGNGLIEVAGNPLTAALFPENKTTKLNHFHAFFPGGMVLGGLLGWSMVQLGTLGPIAIGHWTIQVGMIYIPILIYGAMLLPEKFPKTELAEAGIPIREMFIYTFTHPLVIALIILKMITLSLELGPMRWISPVLESAGLHGMLVFVWITGLMSVLRLFAGPVVERLAPTGMLFFSAILTAAGLMMFSIFESGLVPLMFAATVFAFGVAFFFPTMVGLMSERFPRSGSLGIVLMIGAGMGASGTIQGVMGGIADRNLPDAMNTQQVVVVLEQVENRYPGYISQAAALPGEEALTNLGYQAPDATNVLNHTEAALAFYRSNGTLDGGLTGNALRSISAGIVPQESALSAEAAAIIAPADNYGGRAAFKWIAPIALIVALFFALMYLYDRKRGGYRAVKLTDKAH</sequence>
<evidence type="ECO:0000259" key="8">
    <source>
        <dbReference type="PROSITE" id="PS50850"/>
    </source>
</evidence>
<dbReference type="EMBL" id="PRDL01000001">
    <property type="protein sequence ID" value="MBE8719028.1"/>
    <property type="molecule type" value="Genomic_DNA"/>
</dbReference>
<evidence type="ECO:0000313" key="10">
    <source>
        <dbReference type="Proteomes" id="UP000652567"/>
    </source>
</evidence>
<feature type="transmembrane region" description="Helical" evidence="7">
    <location>
        <begin position="56"/>
        <end position="76"/>
    </location>
</feature>
<evidence type="ECO:0000256" key="7">
    <source>
        <dbReference type="SAM" id="Phobius"/>
    </source>
</evidence>
<evidence type="ECO:0000256" key="5">
    <source>
        <dbReference type="ARBA" id="ARBA00022989"/>
    </source>
</evidence>
<dbReference type="SUPFAM" id="SSF103473">
    <property type="entry name" value="MFS general substrate transporter"/>
    <property type="match status" value="1"/>
</dbReference>
<feature type="domain" description="Major facilitator superfamily (MFS) profile" evidence="8">
    <location>
        <begin position="18"/>
        <end position="510"/>
    </location>
</feature>
<comment type="caution">
    <text evidence="9">The sequence shown here is derived from an EMBL/GenBank/DDBJ whole genome shotgun (WGS) entry which is preliminary data.</text>
</comment>
<keyword evidence="5 7" id="KW-1133">Transmembrane helix</keyword>
<protein>
    <submittedName>
        <fullName evidence="9">MFS transporter</fullName>
    </submittedName>
</protein>
<dbReference type="PROSITE" id="PS50850">
    <property type="entry name" value="MFS"/>
    <property type="match status" value="1"/>
</dbReference>
<feature type="transmembrane region" description="Helical" evidence="7">
    <location>
        <begin position="18"/>
        <end position="36"/>
    </location>
</feature>
<dbReference type="InterPro" id="IPR036259">
    <property type="entry name" value="MFS_trans_sf"/>
</dbReference>
<comment type="subcellular location">
    <subcellularLocation>
        <location evidence="1">Endomembrane system</location>
        <topology evidence="1">Multi-pass membrane protein</topology>
    </subcellularLocation>
</comment>
<evidence type="ECO:0000313" key="9">
    <source>
        <dbReference type="EMBL" id="MBE8719028.1"/>
    </source>
</evidence>